<name>A0A0R1S9T5_9LACO</name>
<dbReference type="EMBL" id="AZFA01000027">
    <property type="protein sequence ID" value="KRL65783.1"/>
    <property type="molecule type" value="Genomic_DNA"/>
</dbReference>
<feature type="domain" description="Gram-positive cocci surface proteins LPxTG" evidence="8">
    <location>
        <begin position="636"/>
        <end position="667"/>
    </location>
</feature>
<dbReference type="InterPro" id="IPR019931">
    <property type="entry name" value="LPXTG_anchor"/>
</dbReference>
<proteinExistence type="predicted"/>
<comment type="caution">
    <text evidence="9">The sequence shown here is derived from an EMBL/GenBank/DDBJ whole genome shotgun (WGS) entry which is preliminary data.</text>
</comment>
<dbReference type="RefSeq" id="WP_010624630.1">
    <property type="nucleotide sequence ID" value="NZ_AZFA01000027.1"/>
</dbReference>
<keyword evidence="6" id="KW-1133">Transmembrane helix</keyword>
<keyword evidence="2" id="KW-0964">Secreted</keyword>
<gene>
    <name evidence="9" type="ORF">FC27_GL001286</name>
</gene>
<evidence type="ECO:0000256" key="2">
    <source>
        <dbReference type="ARBA" id="ARBA00022525"/>
    </source>
</evidence>
<feature type="compositionally biased region" description="Acidic residues" evidence="5">
    <location>
        <begin position="472"/>
        <end position="563"/>
    </location>
</feature>
<keyword evidence="6" id="KW-0812">Transmembrane</keyword>
<dbReference type="InterPro" id="IPR026588">
    <property type="entry name" value="Choice_anch_A"/>
</dbReference>
<feature type="transmembrane region" description="Helical" evidence="6">
    <location>
        <begin position="645"/>
        <end position="662"/>
    </location>
</feature>
<feature type="compositionally biased region" description="Acidic residues" evidence="5">
    <location>
        <begin position="584"/>
        <end position="597"/>
    </location>
</feature>
<dbReference type="Pfam" id="PF00746">
    <property type="entry name" value="Gram_pos_anchor"/>
    <property type="match status" value="1"/>
</dbReference>
<accession>A0A0R1S9T5</accession>
<feature type="region of interest" description="Disordered" evidence="5">
    <location>
        <begin position="37"/>
        <end position="108"/>
    </location>
</feature>
<keyword evidence="4" id="KW-0572">Peptidoglycan-anchor</keyword>
<protein>
    <recommendedName>
        <fullName evidence="8">Gram-positive cocci surface proteins LPxTG domain-containing protein</fullName>
    </recommendedName>
</protein>
<dbReference type="Pfam" id="PF20597">
    <property type="entry name" value="pAdhesive_15"/>
    <property type="match status" value="1"/>
</dbReference>
<feature type="chain" id="PRO_5006410410" description="Gram-positive cocci surface proteins LPxTG domain-containing protein" evidence="7">
    <location>
        <begin position="35"/>
        <end position="667"/>
    </location>
</feature>
<evidence type="ECO:0000313" key="10">
    <source>
        <dbReference type="Proteomes" id="UP000051647"/>
    </source>
</evidence>
<evidence type="ECO:0000313" key="9">
    <source>
        <dbReference type="EMBL" id="KRL65783.1"/>
    </source>
</evidence>
<feature type="signal peptide" evidence="7">
    <location>
        <begin position="1"/>
        <end position="34"/>
    </location>
</feature>
<evidence type="ECO:0000256" key="5">
    <source>
        <dbReference type="SAM" id="MobiDB-lite"/>
    </source>
</evidence>
<dbReference type="PATRIC" id="fig|1423815.3.peg.1318"/>
<evidence type="ECO:0000256" key="4">
    <source>
        <dbReference type="ARBA" id="ARBA00023088"/>
    </source>
</evidence>
<dbReference type="STRING" id="1423815.FC27_GL001286"/>
<dbReference type="OrthoDB" id="2329348at2"/>
<feature type="compositionally biased region" description="Low complexity" evidence="5">
    <location>
        <begin position="564"/>
        <end position="583"/>
    </location>
</feature>
<dbReference type="Proteomes" id="UP000051647">
    <property type="component" value="Unassembled WGS sequence"/>
</dbReference>
<evidence type="ECO:0000259" key="8">
    <source>
        <dbReference type="PROSITE" id="PS50847"/>
    </source>
</evidence>
<feature type="compositionally biased region" description="Low complexity" evidence="5">
    <location>
        <begin position="46"/>
        <end position="108"/>
    </location>
</feature>
<dbReference type="NCBIfam" id="TIGR01167">
    <property type="entry name" value="LPXTG_anchor"/>
    <property type="match status" value="1"/>
</dbReference>
<organism evidence="9 10">
    <name type="scientific">Companilactobacillus versmoldensis DSM 14857 = KCTC 3814</name>
    <dbReference type="NCBI Taxonomy" id="1423815"/>
    <lineage>
        <taxon>Bacteria</taxon>
        <taxon>Bacillati</taxon>
        <taxon>Bacillota</taxon>
        <taxon>Bacilli</taxon>
        <taxon>Lactobacillales</taxon>
        <taxon>Lactobacillaceae</taxon>
        <taxon>Companilactobacillus</taxon>
    </lineage>
</organism>
<evidence type="ECO:0000256" key="1">
    <source>
        <dbReference type="ARBA" id="ARBA00022512"/>
    </source>
</evidence>
<dbReference type="AlphaFoldDB" id="A0A0R1S9T5"/>
<keyword evidence="3 7" id="KW-0732">Signal</keyword>
<sequence>MNQKNFKGTKWTLSSVATCAAALSFLIVTNSSLAQTTDTDQNSQGNVQTAQVQSAQQTATSANQSTTDTTNNDASQSQSAAQANTTAKTDVTSNSDATNSANTATATSANTDANQTVYNALPADSTTTANANANSNAPVAQASATQASAVATSNDQVPSGGTVYDDYPDVSNNPLGVAAYFHIFANDATLNAHTNGNLAVKNLDGNVNFGTNVHEELLDKEISYIQNITNIANSSFVSAGDTRTNKVIFGENVDIDVSNPNRVNVAGKDIDHLTASETYQDKNGQVYIDFAKEFQNLRDKSTELANTATENPTISNSDFDDQNNRVIDINDYIVNENNQIILNLSPDVLNSNTPLTIKGISSSENGPTVIINVDTGGDSNYDVNSPIKIKYDDGSDRDSQETEYFGDNHLLWNFTDSTAPDKLNNGTINMNGVFQGSVLAPNSTINVNQNLDGNIVADKVNVNAETHRWDLQDDTENGEEDFEGDIDEPEDEDDTDEPGDTDEGDTDEPGDTDEGDTDEPGDTDEGDTDEPGDTDEGDTDEPGDTDEGDTDEPGDKDDGDSEEPGVTNPEEPIEGENPGGPEEPATDVDGSEEDDNLITDPDFGGNGEESNSNKDANNNVTSNLADQKDENKQGNLPQTGAESSIVLTAIGAALAAALVFAFKRRRD</sequence>
<reference evidence="9 10" key="1">
    <citation type="journal article" date="2015" name="Genome Announc.">
        <title>Expanding the biotechnology potential of lactobacilli through comparative genomics of 213 strains and associated genera.</title>
        <authorList>
            <person name="Sun Z."/>
            <person name="Harris H.M."/>
            <person name="McCann A."/>
            <person name="Guo C."/>
            <person name="Argimon S."/>
            <person name="Zhang W."/>
            <person name="Yang X."/>
            <person name="Jeffery I.B."/>
            <person name="Cooney J.C."/>
            <person name="Kagawa T.F."/>
            <person name="Liu W."/>
            <person name="Song Y."/>
            <person name="Salvetti E."/>
            <person name="Wrobel A."/>
            <person name="Rasinkangas P."/>
            <person name="Parkhill J."/>
            <person name="Rea M.C."/>
            <person name="O'Sullivan O."/>
            <person name="Ritari J."/>
            <person name="Douillard F.P."/>
            <person name="Paul Ross R."/>
            <person name="Yang R."/>
            <person name="Briner A.E."/>
            <person name="Felis G.E."/>
            <person name="de Vos W.M."/>
            <person name="Barrangou R."/>
            <person name="Klaenhammer T.R."/>
            <person name="Caufield P.W."/>
            <person name="Cui Y."/>
            <person name="Zhang H."/>
            <person name="O'Toole P.W."/>
        </authorList>
    </citation>
    <scope>NUCLEOTIDE SEQUENCE [LARGE SCALE GENOMIC DNA]</scope>
    <source>
        <strain evidence="9 10">DSM 14857</strain>
    </source>
</reference>
<keyword evidence="6" id="KW-0472">Membrane</keyword>
<dbReference type="PROSITE" id="PS50847">
    <property type="entry name" value="GRAM_POS_ANCHORING"/>
    <property type="match status" value="1"/>
</dbReference>
<dbReference type="eggNOG" id="ENOG502ZB4C">
    <property type="taxonomic scope" value="Bacteria"/>
</dbReference>
<evidence type="ECO:0000256" key="6">
    <source>
        <dbReference type="SAM" id="Phobius"/>
    </source>
</evidence>
<feature type="compositionally biased region" description="Polar residues" evidence="5">
    <location>
        <begin position="608"/>
        <end position="625"/>
    </location>
</feature>
<keyword evidence="10" id="KW-1185">Reference proteome</keyword>
<evidence type="ECO:0000256" key="7">
    <source>
        <dbReference type="SAM" id="SignalP"/>
    </source>
</evidence>
<keyword evidence="1" id="KW-0134">Cell wall</keyword>
<feature type="region of interest" description="Disordered" evidence="5">
    <location>
        <begin position="467"/>
        <end position="638"/>
    </location>
</feature>
<evidence type="ECO:0000256" key="3">
    <source>
        <dbReference type="ARBA" id="ARBA00022729"/>
    </source>
</evidence>
<feature type="region of interest" description="Disordered" evidence="5">
    <location>
        <begin position="146"/>
        <end position="165"/>
    </location>
</feature>